<keyword evidence="2" id="KW-0808">Transferase</keyword>
<gene>
    <name evidence="2" type="ORF">TM448B02869_0003</name>
</gene>
<dbReference type="AlphaFoldDB" id="A0A6M3XVI3"/>
<dbReference type="SMART" id="SM00028">
    <property type="entry name" value="TPR"/>
    <property type="match status" value="2"/>
</dbReference>
<feature type="domain" description="Glycosyltransferase 2-like" evidence="1">
    <location>
        <begin position="3"/>
        <end position="172"/>
    </location>
</feature>
<dbReference type="GO" id="GO:0016757">
    <property type="term" value="F:glycosyltransferase activity"/>
    <property type="evidence" value="ECO:0007669"/>
    <property type="project" value="UniProtKB-KW"/>
</dbReference>
<dbReference type="InterPro" id="IPR011990">
    <property type="entry name" value="TPR-like_helical_dom_sf"/>
</dbReference>
<dbReference type="InterPro" id="IPR001173">
    <property type="entry name" value="Glyco_trans_2-like"/>
</dbReference>
<organism evidence="2">
    <name type="scientific">viral metagenome</name>
    <dbReference type="NCBI Taxonomy" id="1070528"/>
    <lineage>
        <taxon>unclassified sequences</taxon>
        <taxon>metagenomes</taxon>
        <taxon>organismal metagenomes</taxon>
    </lineage>
</organism>
<feature type="domain" description="Glycosyltransferase 2-like" evidence="1">
    <location>
        <begin position="245"/>
        <end position="329"/>
    </location>
</feature>
<dbReference type="Gene3D" id="3.90.550.10">
    <property type="entry name" value="Spore Coat Polysaccharide Biosynthesis Protein SpsA, Chain A"/>
    <property type="match status" value="2"/>
</dbReference>
<dbReference type="EMBL" id="MT144967">
    <property type="protein sequence ID" value="QJI01991.1"/>
    <property type="molecule type" value="Genomic_DNA"/>
</dbReference>
<name>A0A6M3XVI3_9ZZZZ</name>
<dbReference type="SUPFAM" id="SSF53448">
    <property type="entry name" value="Nucleotide-diphospho-sugar transferases"/>
    <property type="match status" value="2"/>
</dbReference>
<dbReference type="Gene3D" id="1.25.40.10">
    <property type="entry name" value="Tetratricopeptide repeat domain"/>
    <property type="match status" value="1"/>
</dbReference>
<dbReference type="Pfam" id="PF00535">
    <property type="entry name" value="Glycos_transf_2"/>
    <property type="match status" value="2"/>
</dbReference>
<reference evidence="2" key="1">
    <citation type="submission" date="2020-03" db="EMBL/GenBank/DDBJ databases">
        <title>The deep terrestrial virosphere.</title>
        <authorList>
            <person name="Holmfeldt K."/>
            <person name="Nilsson E."/>
            <person name="Simone D."/>
            <person name="Lopez-Fernandez M."/>
            <person name="Wu X."/>
            <person name="de Brujin I."/>
            <person name="Lundin D."/>
            <person name="Andersson A."/>
            <person name="Bertilsson S."/>
            <person name="Dopson M."/>
        </authorList>
    </citation>
    <scope>NUCLEOTIDE SEQUENCE</scope>
    <source>
        <strain evidence="2">TM448B02869</strain>
    </source>
</reference>
<dbReference type="InterPro" id="IPR019734">
    <property type="entry name" value="TPR_rpt"/>
</dbReference>
<dbReference type="PANTHER" id="PTHR43630:SF2">
    <property type="entry name" value="GLYCOSYLTRANSFERASE"/>
    <property type="match status" value="1"/>
</dbReference>
<accession>A0A6M3XVI3</accession>
<sequence>MISIVIPLLNNLEFTKAVIDSIEKYTPEEHEIIFVDNGSQDGTGQHLKFHMKPHWKLIENQTNEGFPRACNQGMMLAEGEYILLLNNDTIVSPEWLTGLLECVNSAQDIGIVGPRSNCVSGAQLVTEGKYDDADSYIEFAKAFRKSLKGMYLPRWRIVGFCFMFKRELMEKIGYFDERFTPGNFEDDDYCIRAMEAGYRNMICSDVFIHHHGTKSHNQETFQALLDTNQKKFEEKWAKETPQSISAVMIVKNEKENIKRCLETIEPQVDEIIVVDTGSKDGTIKIAKSFKKVKLYRRKWKDDFSDARNYANSKATKDWIFSVDADEVVTGLADFKFTHPFMAVRVNTRNYTDNPKITGWHPNLGEYEEEIASGWFPSEKIRLWRNHPKVCFEYPVHEVVENSIYFLGWKIITDYSIQVHHYGRTKDGYEYGHGTRYYDLLHKQFKSGKNDLRSLEQLATQAQGLEKYDEAINFWGEVLKIEPDNATAYQNMGHSCACLGRYGDAKKWSRKAWRLNPTAKEPAINVALCEFYTKGDLELAKKICEDLISKHPLYPLPQALSGALKKGGMK</sequence>
<dbReference type="SUPFAM" id="SSF48452">
    <property type="entry name" value="TPR-like"/>
    <property type="match status" value="1"/>
</dbReference>
<dbReference type="PANTHER" id="PTHR43630">
    <property type="entry name" value="POLY-BETA-1,6-N-ACETYL-D-GLUCOSAMINE SYNTHASE"/>
    <property type="match status" value="1"/>
</dbReference>
<protein>
    <submittedName>
        <fullName evidence="2">Putative glycosyltransferase</fullName>
    </submittedName>
</protein>
<dbReference type="InterPro" id="IPR029044">
    <property type="entry name" value="Nucleotide-diphossugar_trans"/>
</dbReference>
<evidence type="ECO:0000259" key="1">
    <source>
        <dbReference type="Pfam" id="PF00535"/>
    </source>
</evidence>
<dbReference type="CDD" id="cd04186">
    <property type="entry name" value="GT_2_like_c"/>
    <property type="match status" value="1"/>
</dbReference>
<dbReference type="PROSITE" id="PS50005">
    <property type="entry name" value="TPR"/>
    <property type="match status" value="1"/>
</dbReference>
<dbReference type="CDD" id="cd02511">
    <property type="entry name" value="Beta4Glucosyltransferase"/>
    <property type="match status" value="1"/>
</dbReference>
<evidence type="ECO:0000313" key="2">
    <source>
        <dbReference type="EMBL" id="QJI01991.1"/>
    </source>
</evidence>
<proteinExistence type="predicted"/>